<gene>
    <name evidence="1" type="ORF">Fmac_029722</name>
</gene>
<keyword evidence="2" id="KW-1185">Reference proteome</keyword>
<protein>
    <submittedName>
        <fullName evidence="1">Uncharacterized protein</fullName>
    </submittedName>
</protein>
<sequence>MFWHSNASNISSASKQRFRICLSHSRRPCFWSLFSSASNNTPLTIDKVSLMP</sequence>
<name>A0ABD1LBF5_9FABA</name>
<accession>A0ABD1LBF5</accession>
<proteinExistence type="predicted"/>
<dbReference type="Proteomes" id="UP001603857">
    <property type="component" value="Unassembled WGS sequence"/>
</dbReference>
<organism evidence="1 2">
    <name type="scientific">Flemingia macrophylla</name>
    <dbReference type="NCBI Taxonomy" id="520843"/>
    <lineage>
        <taxon>Eukaryota</taxon>
        <taxon>Viridiplantae</taxon>
        <taxon>Streptophyta</taxon>
        <taxon>Embryophyta</taxon>
        <taxon>Tracheophyta</taxon>
        <taxon>Spermatophyta</taxon>
        <taxon>Magnoliopsida</taxon>
        <taxon>eudicotyledons</taxon>
        <taxon>Gunneridae</taxon>
        <taxon>Pentapetalae</taxon>
        <taxon>rosids</taxon>
        <taxon>fabids</taxon>
        <taxon>Fabales</taxon>
        <taxon>Fabaceae</taxon>
        <taxon>Papilionoideae</taxon>
        <taxon>50 kb inversion clade</taxon>
        <taxon>NPAAA clade</taxon>
        <taxon>indigoferoid/millettioid clade</taxon>
        <taxon>Phaseoleae</taxon>
        <taxon>Flemingia</taxon>
    </lineage>
</organism>
<comment type="caution">
    <text evidence="1">The sequence shown here is derived from an EMBL/GenBank/DDBJ whole genome shotgun (WGS) entry which is preliminary data.</text>
</comment>
<dbReference type="AlphaFoldDB" id="A0ABD1LBF5"/>
<reference evidence="1 2" key="1">
    <citation type="submission" date="2024-08" db="EMBL/GenBank/DDBJ databases">
        <title>Insights into the chromosomal genome structure of Flemingia macrophylla.</title>
        <authorList>
            <person name="Ding Y."/>
            <person name="Zhao Y."/>
            <person name="Bi W."/>
            <person name="Wu M."/>
            <person name="Zhao G."/>
            <person name="Gong Y."/>
            <person name="Li W."/>
            <person name="Zhang P."/>
        </authorList>
    </citation>
    <scope>NUCLEOTIDE SEQUENCE [LARGE SCALE GENOMIC DNA]</scope>
    <source>
        <strain evidence="1">DYQJB</strain>
        <tissue evidence="1">Leaf</tissue>
    </source>
</reference>
<evidence type="ECO:0000313" key="1">
    <source>
        <dbReference type="EMBL" id="KAL2320753.1"/>
    </source>
</evidence>
<dbReference type="EMBL" id="JBGMDY010000010">
    <property type="protein sequence ID" value="KAL2320753.1"/>
    <property type="molecule type" value="Genomic_DNA"/>
</dbReference>
<evidence type="ECO:0000313" key="2">
    <source>
        <dbReference type="Proteomes" id="UP001603857"/>
    </source>
</evidence>